<evidence type="ECO:0000313" key="2">
    <source>
        <dbReference type="Proteomes" id="UP000224460"/>
    </source>
</evidence>
<proteinExistence type="predicted"/>
<keyword evidence="2" id="KW-1185">Reference proteome</keyword>
<reference evidence="1" key="1">
    <citation type="submission" date="2017-10" db="EMBL/GenBank/DDBJ databases">
        <title>Genome sequence of cellulolytic Lachnospiraceae bacterium XHS1971 isolated from hotspring sediment.</title>
        <authorList>
            <person name="Vasudevan G."/>
            <person name="Joshi A.J."/>
            <person name="Hivarkar S."/>
            <person name="Lanjekar V.B."/>
            <person name="Dhakephalkar P.K."/>
            <person name="Dagar S."/>
        </authorList>
    </citation>
    <scope>NUCLEOTIDE SEQUENCE</scope>
    <source>
        <strain evidence="1">XHS1971</strain>
    </source>
</reference>
<dbReference type="Proteomes" id="UP000224460">
    <property type="component" value="Unassembled WGS sequence"/>
</dbReference>
<gene>
    <name evidence="1" type="ORF">CS063_13015</name>
</gene>
<sequence length="371" mass="42082">MIEFNQVSKSYGQTQIIKDLTFKLEEGKLYVFIGPSGCGKTTTLKMINRLIEPNGGNIKINGEDISHLNAVQLRRNIGYVIQQIGLFPNMTVEENICVVPRMLKWSKEKCHERVKELLELVHMKYERYAKKYPTQLSGGQQQRIGVLRALAAQPPIVLMDEPFGALDPLAREVLQDEVKSLQKKLHKTIIFVTHDMEEALKMADVIVFMEKGRIIQMASPQEMLTNPASDTIREFMGKHVKNTHFLKVSDFMDEQVVKVSHSRPVIEATEVMKRKKVDSLIVTDQRNTFKGVITIEDLKKGTKGTLTIGELLNKEVRVVKKDMDAKEAFNLLIKSENDYLVVVGNNKEVVGIIDKTNMVETMAEALWGDLA</sequence>
<name>A0AC61D9D6_9FIRM</name>
<evidence type="ECO:0000313" key="1">
    <source>
        <dbReference type="EMBL" id="PHV69901.1"/>
    </source>
</evidence>
<accession>A0AC61D9D6</accession>
<organism evidence="1 2">
    <name type="scientific">Sporanaerobium hydrogeniformans</name>
    <dbReference type="NCBI Taxonomy" id="3072179"/>
    <lineage>
        <taxon>Bacteria</taxon>
        <taxon>Bacillati</taxon>
        <taxon>Bacillota</taxon>
        <taxon>Clostridia</taxon>
        <taxon>Lachnospirales</taxon>
        <taxon>Lachnospiraceae</taxon>
        <taxon>Sporanaerobium</taxon>
    </lineage>
</organism>
<protein>
    <submittedName>
        <fullName evidence="1">Glycine/betaine ABC transporter ATP-binding protein</fullName>
    </submittedName>
</protein>
<keyword evidence="1" id="KW-0067">ATP-binding</keyword>
<keyword evidence="1" id="KW-0547">Nucleotide-binding</keyword>
<dbReference type="EMBL" id="PEDL01000016">
    <property type="protein sequence ID" value="PHV69901.1"/>
    <property type="molecule type" value="Genomic_DNA"/>
</dbReference>
<comment type="caution">
    <text evidence="1">The sequence shown here is derived from an EMBL/GenBank/DDBJ whole genome shotgun (WGS) entry which is preliminary data.</text>
</comment>